<reference evidence="5 6" key="1">
    <citation type="submission" date="2024-06" db="EMBL/GenBank/DDBJ databases">
        <authorList>
            <person name="Kraege A."/>
            <person name="Thomma B."/>
        </authorList>
    </citation>
    <scope>NUCLEOTIDE SEQUENCE [LARGE SCALE GENOMIC DNA]</scope>
</reference>
<dbReference type="InterPro" id="IPR035979">
    <property type="entry name" value="RBD_domain_sf"/>
</dbReference>
<evidence type="ECO:0000256" key="1">
    <source>
        <dbReference type="PROSITE-ProRule" id="PRU00176"/>
    </source>
</evidence>
<evidence type="ECO:0000313" key="6">
    <source>
        <dbReference type="Proteomes" id="UP001497392"/>
    </source>
</evidence>
<protein>
    <submittedName>
        <fullName evidence="5">G2097 protein</fullName>
    </submittedName>
</protein>
<feature type="compositionally biased region" description="Basic and acidic residues" evidence="2">
    <location>
        <begin position="86"/>
        <end position="132"/>
    </location>
</feature>
<dbReference type="InterPro" id="IPR000504">
    <property type="entry name" value="RRM_dom"/>
</dbReference>
<feature type="domain" description="G-patch" evidence="4">
    <location>
        <begin position="182"/>
        <end position="228"/>
    </location>
</feature>
<dbReference type="PROSITE" id="PS50174">
    <property type="entry name" value="G_PATCH"/>
    <property type="match status" value="1"/>
</dbReference>
<accession>A0ABP1FLS0</accession>
<dbReference type="InterPro" id="IPR040052">
    <property type="entry name" value="RBM17"/>
</dbReference>
<feature type="region of interest" description="Disordered" evidence="2">
    <location>
        <begin position="32"/>
        <end position="181"/>
    </location>
</feature>
<dbReference type="EMBL" id="CAXHTA020000003">
    <property type="protein sequence ID" value="CAL5220139.1"/>
    <property type="molecule type" value="Genomic_DNA"/>
</dbReference>
<dbReference type="InterPro" id="IPR000467">
    <property type="entry name" value="G_patch_dom"/>
</dbReference>
<evidence type="ECO:0000313" key="5">
    <source>
        <dbReference type="EMBL" id="CAL5220139.1"/>
    </source>
</evidence>
<dbReference type="SMART" id="SM00443">
    <property type="entry name" value="G_patch"/>
    <property type="match status" value="1"/>
</dbReference>
<evidence type="ECO:0000259" key="3">
    <source>
        <dbReference type="PROSITE" id="PS50102"/>
    </source>
</evidence>
<dbReference type="PROSITE" id="PS50102">
    <property type="entry name" value="RRM"/>
    <property type="match status" value="1"/>
</dbReference>
<dbReference type="SMART" id="SM00361">
    <property type="entry name" value="RRM_1"/>
    <property type="match status" value="1"/>
</dbReference>
<comment type="caution">
    <text evidence="5">The sequence shown here is derived from an EMBL/GenBank/DDBJ whole genome shotgun (WGS) entry which is preliminary data.</text>
</comment>
<feature type="compositionally biased region" description="Basic and acidic residues" evidence="2">
    <location>
        <begin position="142"/>
        <end position="155"/>
    </location>
</feature>
<name>A0ABP1FLS0_9CHLO</name>
<dbReference type="InterPro" id="IPR003954">
    <property type="entry name" value="RRM_euk-type"/>
</dbReference>
<dbReference type="InterPro" id="IPR034653">
    <property type="entry name" value="SPF45_RRM"/>
</dbReference>
<gene>
    <name evidence="5" type="primary">g2097</name>
    <name evidence="5" type="ORF">VP750_LOCUS1798</name>
</gene>
<dbReference type="SUPFAM" id="SSF54928">
    <property type="entry name" value="RNA-binding domain, RBD"/>
    <property type="match status" value="1"/>
</dbReference>
<dbReference type="Pfam" id="PF01585">
    <property type="entry name" value="G-patch"/>
    <property type="match status" value="1"/>
</dbReference>
<dbReference type="Proteomes" id="UP001497392">
    <property type="component" value="Unassembled WGS sequence"/>
</dbReference>
<feature type="compositionally biased region" description="Low complexity" evidence="2">
    <location>
        <begin position="71"/>
        <end position="80"/>
    </location>
</feature>
<proteinExistence type="predicted"/>
<sequence>MFGLYSDLPQEKTGPDVPVEKVEVKQHSWAVPRLKPSLKKSAAPAGAQDSGLASRGSGLIDARSIPKDAGARAPGAASSSIITVRADAEEYDPARPNDYNDVRDAREAQRKEAEQEAVRQERLKAAQADEGRNSSIGPSSDAAEHLRLSGEEAYARRARMSQGGLGSASTQHPSEPQEAAHGMGLAAKMMAKMGWTEGKGLGRSQQGITTPLMAQKKDGRSGVIVNADSANAGHQDKRARTIRGSPSKVILLRNMVGPGEVDDDLEDEVGMECSKYGGVQSVLIFEVLEPGFDPEEAVRIFIKFERVENATKALVDLNGRFFGGRTVSACFFNEDRFDKQDLVPRPDE</sequence>
<dbReference type="Pfam" id="PF00076">
    <property type="entry name" value="RRM_1"/>
    <property type="match status" value="1"/>
</dbReference>
<dbReference type="PANTHER" id="PTHR13288:SF8">
    <property type="entry name" value="SPLICING FACTOR 45"/>
    <property type="match status" value="1"/>
</dbReference>
<dbReference type="Gene3D" id="3.30.70.330">
    <property type="match status" value="1"/>
</dbReference>
<dbReference type="CDD" id="cd12647">
    <property type="entry name" value="RRM_UHM_SPF45"/>
    <property type="match status" value="1"/>
</dbReference>
<organism evidence="5 6">
    <name type="scientific">Coccomyxa viridis</name>
    <dbReference type="NCBI Taxonomy" id="1274662"/>
    <lineage>
        <taxon>Eukaryota</taxon>
        <taxon>Viridiplantae</taxon>
        <taxon>Chlorophyta</taxon>
        <taxon>core chlorophytes</taxon>
        <taxon>Trebouxiophyceae</taxon>
        <taxon>Trebouxiophyceae incertae sedis</taxon>
        <taxon>Coccomyxaceae</taxon>
        <taxon>Coccomyxa</taxon>
    </lineage>
</organism>
<feature type="domain" description="RRM" evidence="3">
    <location>
        <begin position="248"/>
        <end position="334"/>
    </location>
</feature>
<evidence type="ECO:0000259" key="4">
    <source>
        <dbReference type="PROSITE" id="PS50174"/>
    </source>
</evidence>
<keyword evidence="1" id="KW-0694">RNA-binding</keyword>
<dbReference type="PANTHER" id="PTHR13288">
    <property type="entry name" value="SPLICING FACTOR 45 SPF45"/>
    <property type="match status" value="1"/>
</dbReference>
<dbReference type="InterPro" id="IPR012677">
    <property type="entry name" value="Nucleotide-bd_a/b_plait_sf"/>
</dbReference>
<evidence type="ECO:0000256" key="2">
    <source>
        <dbReference type="SAM" id="MobiDB-lite"/>
    </source>
</evidence>
<keyword evidence="6" id="KW-1185">Reference proteome</keyword>